<dbReference type="Proteomes" id="UP000314294">
    <property type="component" value="Unassembled WGS sequence"/>
</dbReference>
<feature type="compositionally biased region" description="Basic and acidic residues" evidence="1">
    <location>
        <begin position="63"/>
        <end position="76"/>
    </location>
</feature>
<evidence type="ECO:0000313" key="2">
    <source>
        <dbReference type="EMBL" id="TNN76088.1"/>
    </source>
</evidence>
<gene>
    <name evidence="2" type="ORF">EYF80_013619</name>
</gene>
<sequence>MEGAVNVSFPVFVLSPGKPFISPEGSTRRRGGEARGQQLALGELMQCGLAFSKAGQCRIASLRKEMHHKEREDRGGGEGQRSTMEPAETKAESFASGRVLLKDP</sequence>
<dbReference type="AlphaFoldDB" id="A0A4Z2IDK6"/>
<keyword evidence="3" id="KW-1185">Reference proteome</keyword>
<proteinExistence type="predicted"/>
<protein>
    <submittedName>
        <fullName evidence="2">Uncharacterized protein</fullName>
    </submittedName>
</protein>
<accession>A0A4Z2IDK6</accession>
<name>A0A4Z2IDK6_9TELE</name>
<feature type="region of interest" description="Disordered" evidence="1">
    <location>
        <begin position="63"/>
        <end position="104"/>
    </location>
</feature>
<dbReference type="EMBL" id="SRLO01000096">
    <property type="protein sequence ID" value="TNN76088.1"/>
    <property type="molecule type" value="Genomic_DNA"/>
</dbReference>
<comment type="caution">
    <text evidence="2">The sequence shown here is derived from an EMBL/GenBank/DDBJ whole genome shotgun (WGS) entry which is preliminary data.</text>
</comment>
<reference evidence="2 3" key="1">
    <citation type="submission" date="2019-03" db="EMBL/GenBank/DDBJ databases">
        <title>First draft genome of Liparis tanakae, snailfish: a comprehensive survey of snailfish specific genes.</title>
        <authorList>
            <person name="Kim W."/>
            <person name="Song I."/>
            <person name="Jeong J.-H."/>
            <person name="Kim D."/>
            <person name="Kim S."/>
            <person name="Ryu S."/>
            <person name="Song J.Y."/>
            <person name="Lee S.K."/>
        </authorList>
    </citation>
    <scope>NUCLEOTIDE SEQUENCE [LARGE SCALE GENOMIC DNA]</scope>
    <source>
        <tissue evidence="2">Muscle</tissue>
    </source>
</reference>
<organism evidence="2 3">
    <name type="scientific">Liparis tanakae</name>
    <name type="common">Tanaka's snailfish</name>
    <dbReference type="NCBI Taxonomy" id="230148"/>
    <lineage>
        <taxon>Eukaryota</taxon>
        <taxon>Metazoa</taxon>
        <taxon>Chordata</taxon>
        <taxon>Craniata</taxon>
        <taxon>Vertebrata</taxon>
        <taxon>Euteleostomi</taxon>
        <taxon>Actinopterygii</taxon>
        <taxon>Neopterygii</taxon>
        <taxon>Teleostei</taxon>
        <taxon>Neoteleostei</taxon>
        <taxon>Acanthomorphata</taxon>
        <taxon>Eupercaria</taxon>
        <taxon>Perciformes</taxon>
        <taxon>Cottioidei</taxon>
        <taxon>Cottales</taxon>
        <taxon>Liparidae</taxon>
        <taxon>Liparis</taxon>
    </lineage>
</organism>
<evidence type="ECO:0000313" key="3">
    <source>
        <dbReference type="Proteomes" id="UP000314294"/>
    </source>
</evidence>
<evidence type="ECO:0000256" key="1">
    <source>
        <dbReference type="SAM" id="MobiDB-lite"/>
    </source>
</evidence>